<evidence type="ECO:0000313" key="1">
    <source>
        <dbReference type="EMBL" id="SFV55518.1"/>
    </source>
</evidence>
<gene>
    <name evidence="1" type="ORF">MNB_SV-8-342</name>
</gene>
<protein>
    <recommendedName>
        <fullName evidence="2">Lipoprotein</fullName>
    </recommendedName>
</protein>
<proteinExistence type="predicted"/>
<sequence>MFKNFKLFFIGLTGLAFLVGCNGNSPATPHSKAAKNTGERTVYVDAKASYDSKVPRNIRKECHINTQVVKFTKSYAKKHHINVIVNGKHRADATVLKLRITNAVSERKFGYGTHNKYVVLSGKLYKSGKLHASFRAARKSNGGYFGGYRSSCSVLGSCAKSLGRDTAEWLTHPVNHAKLGDTYLIK</sequence>
<dbReference type="EMBL" id="FPHD01000029">
    <property type="protein sequence ID" value="SFV55518.1"/>
    <property type="molecule type" value="Genomic_DNA"/>
</dbReference>
<reference evidence="1" key="1">
    <citation type="submission" date="2016-10" db="EMBL/GenBank/DDBJ databases">
        <authorList>
            <person name="de Groot N.N."/>
        </authorList>
    </citation>
    <scope>NUCLEOTIDE SEQUENCE</scope>
</reference>
<dbReference type="AlphaFoldDB" id="A0A1W1BPL4"/>
<dbReference type="PROSITE" id="PS51257">
    <property type="entry name" value="PROKAR_LIPOPROTEIN"/>
    <property type="match status" value="1"/>
</dbReference>
<name>A0A1W1BPL4_9ZZZZ</name>
<accession>A0A1W1BPL4</accession>
<evidence type="ECO:0008006" key="2">
    <source>
        <dbReference type="Google" id="ProtNLM"/>
    </source>
</evidence>
<organism evidence="1">
    <name type="scientific">hydrothermal vent metagenome</name>
    <dbReference type="NCBI Taxonomy" id="652676"/>
    <lineage>
        <taxon>unclassified sequences</taxon>
        <taxon>metagenomes</taxon>
        <taxon>ecological metagenomes</taxon>
    </lineage>
</organism>